<dbReference type="KEGG" id="pno:SNOG_13786"/>
<dbReference type="InParanoid" id="Q0U378"/>
<proteinExistence type="predicted"/>
<name>Q0U378_PHANO</name>
<feature type="compositionally biased region" description="Gly residues" evidence="1">
    <location>
        <begin position="281"/>
        <end position="294"/>
    </location>
</feature>
<gene>
    <name evidence="2" type="ORF">SNOG_13786</name>
</gene>
<evidence type="ECO:0000313" key="3">
    <source>
        <dbReference type="Proteomes" id="UP000001055"/>
    </source>
</evidence>
<feature type="region of interest" description="Disordered" evidence="1">
    <location>
        <begin position="269"/>
        <end position="294"/>
    </location>
</feature>
<protein>
    <submittedName>
        <fullName evidence="2">Uncharacterized protein</fullName>
    </submittedName>
</protein>
<evidence type="ECO:0000256" key="1">
    <source>
        <dbReference type="SAM" id="MobiDB-lite"/>
    </source>
</evidence>
<dbReference type="Proteomes" id="UP000001055">
    <property type="component" value="Unassembled WGS sequence"/>
</dbReference>
<dbReference type="EMBL" id="CH445352">
    <property type="protein sequence ID" value="EAT78810.2"/>
    <property type="molecule type" value="Genomic_DNA"/>
</dbReference>
<evidence type="ECO:0000313" key="2">
    <source>
        <dbReference type="EMBL" id="EAT78810.2"/>
    </source>
</evidence>
<dbReference type="GeneID" id="5980911"/>
<accession>Q0U378</accession>
<reference evidence="3" key="1">
    <citation type="journal article" date="2007" name="Plant Cell">
        <title>Dothideomycete-plant interactions illuminated by genome sequencing and EST analysis of the wheat pathogen Stagonospora nodorum.</title>
        <authorList>
            <person name="Hane J.K."/>
            <person name="Lowe R.G."/>
            <person name="Solomon P.S."/>
            <person name="Tan K.C."/>
            <person name="Schoch C.L."/>
            <person name="Spatafora J.W."/>
            <person name="Crous P.W."/>
            <person name="Kodira C."/>
            <person name="Birren B.W."/>
            <person name="Galagan J.E."/>
            <person name="Torriani S.F."/>
            <person name="McDonald B.A."/>
            <person name="Oliver R.P."/>
        </authorList>
    </citation>
    <scope>NUCLEOTIDE SEQUENCE [LARGE SCALE GENOMIC DNA]</scope>
    <source>
        <strain evidence="3">SN15 / ATCC MYA-4574 / FGSC 10173</strain>
    </source>
</reference>
<dbReference type="VEuPathDB" id="FungiDB:JI435_137860"/>
<sequence length="294" mass="33329">MCNIVTFQFTCQHTLRRRRSRCGGTRHKITANSTKAACIAESFLTIYLQIECDRCQHTAWEDTWKLKLERANAFLAKLQQRDMTGFEEVAALVKDLDAEYATASWNTRTMFAHGPKPSVTRVKHSYYEKAASKLPQEVRPEDVVVKADKEWTEMDDLDYDGNYEASTDPVHPVSTDYSHPLDDDDGAWILEHLSEAGVVQTPDAINLDFENGHGWSWGEDNSDPEVQTSADAWQEEGRKILNQRREDDRNKYYRDWLYISRCEIRDFEGPEGNVIRDPMKAGGGGGGGKGGGKA</sequence>
<organism evidence="2 3">
    <name type="scientific">Phaeosphaeria nodorum (strain SN15 / ATCC MYA-4574 / FGSC 10173)</name>
    <name type="common">Glume blotch fungus</name>
    <name type="synonym">Parastagonospora nodorum</name>
    <dbReference type="NCBI Taxonomy" id="321614"/>
    <lineage>
        <taxon>Eukaryota</taxon>
        <taxon>Fungi</taxon>
        <taxon>Dikarya</taxon>
        <taxon>Ascomycota</taxon>
        <taxon>Pezizomycotina</taxon>
        <taxon>Dothideomycetes</taxon>
        <taxon>Pleosporomycetidae</taxon>
        <taxon>Pleosporales</taxon>
        <taxon>Pleosporineae</taxon>
        <taxon>Phaeosphaeriaceae</taxon>
        <taxon>Parastagonospora</taxon>
    </lineage>
</organism>
<dbReference type="AlphaFoldDB" id="Q0U378"/>
<dbReference type="RefSeq" id="XP_001803989.1">
    <property type="nucleotide sequence ID" value="XM_001803937.1"/>
</dbReference>